<protein>
    <submittedName>
        <fullName evidence="2">Rhodanese-like domain protein</fullName>
    </submittedName>
    <submittedName>
        <fullName evidence="3">Rhodanese-like domain-containing protein</fullName>
    </submittedName>
</protein>
<comment type="caution">
    <text evidence="2">The sequence shown here is derived from an EMBL/GenBank/DDBJ whole genome shotgun (WGS) entry which is preliminary data.</text>
</comment>
<dbReference type="EMBL" id="LUCQ01000167">
    <property type="protein sequence ID" value="OAO76352.1"/>
    <property type="molecule type" value="Genomic_DNA"/>
</dbReference>
<dbReference type="Proteomes" id="UP000286434">
    <property type="component" value="Unassembled WGS sequence"/>
</dbReference>
<dbReference type="SMART" id="SM00450">
    <property type="entry name" value="RHOD"/>
    <property type="match status" value="1"/>
</dbReference>
<reference evidence="3 5" key="2">
    <citation type="submission" date="2019-01" db="EMBL/GenBank/DDBJ databases">
        <title>Anoxybacillus flavithermus in powdered infant formula.</title>
        <authorList>
            <person name="Rhee M.S."/>
            <person name="Choi I.-G."/>
            <person name="Cho T.J."/>
            <person name="Park B."/>
        </authorList>
    </citation>
    <scope>NUCLEOTIDE SEQUENCE [LARGE SCALE GENOMIC DNA]</scope>
    <source>
        <strain evidence="3 5">FHS-PPAM212</strain>
    </source>
</reference>
<dbReference type="InterPro" id="IPR001763">
    <property type="entry name" value="Rhodanese-like_dom"/>
</dbReference>
<accession>A0A178TJA2</accession>
<dbReference type="PANTHER" id="PTHR43031:SF17">
    <property type="entry name" value="SULFURTRANSFERASE YTWF-RELATED"/>
    <property type="match status" value="1"/>
</dbReference>
<evidence type="ECO:0000259" key="1">
    <source>
        <dbReference type="PROSITE" id="PS50206"/>
    </source>
</evidence>
<dbReference type="InterPro" id="IPR036873">
    <property type="entry name" value="Rhodanese-like_dom_sf"/>
</dbReference>
<dbReference type="PATRIC" id="fig|33934.6.peg.318"/>
<dbReference type="InterPro" id="IPR050229">
    <property type="entry name" value="GlpE_sulfurtransferase"/>
</dbReference>
<evidence type="ECO:0000313" key="3">
    <source>
        <dbReference type="EMBL" id="RWU07930.1"/>
    </source>
</evidence>
<dbReference type="CDD" id="cd00158">
    <property type="entry name" value="RHOD"/>
    <property type="match status" value="1"/>
</dbReference>
<gene>
    <name evidence="3" type="ORF">EA138_13045</name>
    <name evidence="2" type="ORF">TAF16_2699</name>
</gene>
<dbReference type="Gene3D" id="3.40.250.10">
    <property type="entry name" value="Rhodanese-like domain"/>
    <property type="match status" value="1"/>
</dbReference>
<evidence type="ECO:0000313" key="5">
    <source>
        <dbReference type="Proteomes" id="UP000286434"/>
    </source>
</evidence>
<sequence>MKHILPQEVDQQLKEGRALSIIDVREDEEVAQGKIPGACHIPLGQLLERMNEVNKDQEHILVCRSGNRSGMACQLLESYGYRVVNMTGGMLEWTGEVEKGEGVK</sequence>
<feature type="domain" description="Rhodanese" evidence="1">
    <location>
        <begin position="15"/>
        <end position="102"/>
    </location>
</feature>
<dbReference type="PROSITE" id="PS50206">
    <property type="entry name" value="RHODANESE_3"/>
    <property type="match status" value="1"/>
</dbReference>
<dbReference type="Proteomes" id="UP000078336">
    <property type="component" value="Unassembled WGS sequence"/>
</dbReference>
<name>A0A178TJA2_9BACL</name>
<dbReference type="AlphaFoldDB" id="A0A178TJA2"/>
<evidence type="ECO:0000313" key="2">
    <source>
        <dbReference type="EMBL" id="OAO76352.1"/>
    </source>
</evidence>
<dbReference type="OrthoDB" id="9800872at2"/>
<dbReference type="PANTHER" id="PTHR43031">
    <property type="entry name" value="FAD-DEPENDENT OXIDOREDUCTASE"/>
    <property type="match status" value="1"/>
</dbReference>
<reference evidence="2 4" key="1">
    <citation type="submission" date="2016-03" db="EMBL/GenBank/DDBJ databases">
        <title>Spore heat resistance.</title>
        <authorList>
            <person name="Boekhorst J."/>
            <person name="Berendsen E.M."/>
            <person name="Wells-Bennik M.H."/>
            <person name="Kuipers O.P."/>
        </authorList>
    </citation>
    <scope>NUCLEOTIDE SEQUENCE [LARGE SCALE GENOMIC DNA]</scope>
    <source>
        <strain evidence="2 4">AF16</strain>
    </source>
</reference>
<dbReference type="SUPFAM" id="SSF52821">
    <property type="entry name" value="Rhodanese/Cell cycle control phosphatase"/>
    <property type="match status" value="1"/>
</dbReference>
<dbReference type="Pfam" id="PF00581">
    <property type="entry name" value="Rhodanese"/>
    <property type="match status" value="1"/>
</dbReference>
<evidence type="ECO:0000313" key="4">
    <source>
        <dbReference type="Proteomes" id="UP000078336"/>
    </source>
</evidence>
<keyword evidence="4" id="KW-1185">Reference proteome</keyword>
<organism evidence="2 4">
    <name type="scientific">Anoxybacillus flavithermus</name>
    <dbReference type="NCBI Taxonomy" id="33934"/>
    <lineage>
        <taxon>Bacteria</taxon>
        <taxon>Bacillati</taxon>
        <taxon>Bacillota</taxon>
        <taxon>Bacilli</taxon>
        <taxon>Bacillales</taxon>
        <taxon>Anoxybacillaceae</taxon>
        <taxon>Anoxybacillus</taxon>
    </lineage>
</organism>
<dbReference type="EMBL" id="SBBW01000092">
    <property type="protein sequence ID" value="RWU07930.1"/>
    <property type="molecule type" value="Genomic_DNA"/>
</dbReference>
<dbReference type="RefSeq" id="WP_004892241.1">
    <property type="nucleotide sequence ID" value="NZ_CP021838.1"/>
</dbReference>
<proteinExistence type="predicted"/>